<dbReference type="Gene3D" id="3.40.640.10">
    <property type="entry name" value="Type I PLP-dependent aspartate aminotransferase-like (Major domain)"/>
    <property type="match status" value="1"/>
</dbReference>
<sequence length="389" mass="41429">MRRVYLDNNATTPVLPEVWEAMKPYLETSFGNASSIHWYGQQARGAVERAREQVAALLGARAAEIVFTSGGTEGDNKAIFGLCEPGDHIITSAIEHSAVRNTCQEMQKRGFEVTVVGVDQRGVVDPGEVKKALKPNTKLISIMYANNETGAIQPVEEIGALAAEADVFFHTDAVQAAGKIAVDVEKVGCDMLAISGHKLHAPKGVGATYLRKGTQCRPLMYGGTHERGRRPGTENVPGIVALGKACELAKKAVDDGTMQRVAALRDRLEQTIVGAIEECGVNGEGAPRVPNTSNLYFSHIEGEPLLIALDLKGVAVATGAACSSGAVEPSPVLVALGMGPQRARGSIRWSLSKLTTAEDIEYTLSVVPDAVARLREISPSWRKVPVASR</sequence>
<dbReference type="InterPro" id="IPR016454">
    <property type="entry name" value="Cysteine_dSase"/>
</dbReference>
<comment type="cofactor">
    <cofactor evidence="1">
        <name>pyridoxal 5'-phosphate</name>
        <dbReference type="ChEBI" id="CHEBI:597326"/>
    </cofactor>
</comment>
<comment type="similarity">
    <text evidence="3">Belongs to the class-V pyridoxal-phosphate-dependent aminotransferase family. NifS/IscS subfamily.</text>
</comment>
<keyword evidence="8" id="KW-0408">Iron</keyword>
<evidence type="ECO:0000256" key="2">
    <source>
        <dbReference type="ARBA" id="ARBA00003120"/>
    </source>
</evidence>
<dbReference type="Gene3D" id="1.10.260.50">
    <property type="match status" value="1"/>
</dbReference>
<comment type="catalytic activity">
    <reaction evidence="10">
        <text>(sulfur carrier)-H + L-cysteine = (sulfur carrier)-SH + L-alanine</text>
        <dbReference type="Rhea" id="RHEA:43892"/>
        <dbReference type="Rhea" id="RHEA-COMP:14737"/>
        <dbReference type="Rhea" id="RHEA-COMP:14739"/>
        <dbReference type="ChEBI" id="CHEBI:29917"/>
        <dbReference type="ChEBI" id="CHEBI:35235"/>
        <dbReference type="ChEBI" id="CHEBI:57972"/>
        <dbReference type="ChEBI" id="CHEBI:64428"/>
        <dbReference type="EC" id="2.8.1.7"/>
    </reaction>
</comment>
<dbReference type="SUPFAM" id="SSF53383">
    <property type="entry name" value="PLP-dependent transferases"/>
    <property type="match status" value="1"/>
</dbReference>
<proteinExistence type="inferred from homology"/>
<keyword evidence="7" id="KW-0663">Pyridoxal phosphate</keyword>
<evidence type="ECO:0000313" key="12">
    <source>
        <dbReference type="EMBL" id="MBI2677807.1"/>
    </source>
</evidence>
<gene>
    <name evidence="12" type="ORF">HYX28_03405</name>
</gene>
<dbReference type="GO" id="GO:0051536">
    <property type="term" value="F:iron-sulfur cluster binding"/>
    <property type="evidence" value="ECO:0007669"/>
    <property type="project" value="UniProtKB-KW"/>
</dbReference>
<evidence type="ECO:0000256" key="4">
    <source>
        <dbReference type="ARBA" id="ARBA00012239"/>
    </source>
</evidence>
<dbReference type="AlphaFoldDB" id="A0A932A758"/>
<evidence type="ECO:0000256" key="9">
    <source>
        <dbReference type="ARBA" id="ARBA00023014"/>
    </source>
</evidence>
<dbReference type="Proteomes" id="UP000779809">
    <property type="component" value="Unassembled WGS sequence"/>
</dbReference>
<protein>
    <recommendedName>
        <fullName evidence="4">cysteine desulfurase</fullName>
        <ecNumber evidence="4">2.8.1.7</ecNumber>
    </recommendedName>
</protein>
<evidence type="ECO:0000259" key="11">
    <source>
        <dbReference type="Pfam" id="PF00266"/>
    </source>
</evidence>
<accession>A0A932A758</accession>
<organism evidence="12 13">
    <name type="scientific">Candidatus Korobacter versatilis</name>
    <dbReference type="NCBI Taxonomy" id="658062"/>
    <lineage>
        <taxon>Bacteria</taxon>
        <taxon>Pseudomonadati</taxon>
        <taxon>Acidobacteriota</taxon>
        <taxon>Terriglobia</taxon>
        <taxon>Terriglobales</taxon>
        <taxon>Candidatus Korobacteraceae</taxon>
        <taxon>Candidatus Korobacter</taxon>
    </lineage>
</organism>
<name>A0A932A758_9BACT</name>
<evidence type="ECO:0000256" key="6">
    <source>
        <dbReference type="ARBA" id="ARBA00022723"/>
    </source>
</evidence>
<dbReference type="InterPro" id="IPR015424">
    <property type="entry name" value="PyrdxlP-dep_Trfase"/>
</dbReference>
<evidence type="ECO:0000256" key="10">
    <source>
        <dbReference type="ARBA" id="ARBA00050776"/>
    </source>
</evidence>
<dbReference type="InterPro" id="IPR015421">
    <property type="entry name" value="PyrdxlP-dep_Trfase_major"/>
</dbReference>
<evidence type="ECO:0000256" key="5">
    <source>
        <dbReference type="ARBA" id="ARBA00022679"/>
    </source>
</evidence>
<dbReference type="PANTHER" id="PTHR11601">
    <property type="entry name" value="CYSTEINE DESULFURYLASE FAMILY MEMBER"/>
    <property type="match status" value="1"/>
</dbReference>
<dbReference type="EC" id="2.8.1.7" evidence="4"/>
<keyword evidence="5" id="KW-0808">Transferase</keyword>
<dbReference type="PIRSF" id="PIRSF005572">
    <property type="entry name" value="NifS"/>
    <property type="match status" value="1"/>
</dbReference>
<dbReference type="PANTHER" id="PTHR11601:SF34">
    <property type="entry name" value="CYSTEINE DESULFURASE"/>
    <property type="match status" value="1"/>
</dbReference>
<evidence type="ECO:0000256" key="3">
    <source>
        <dbReference type="ARBA" id="ARBA00006490"/>
    </source>
</evidence>
<keyword evidence="9" id="KW-0411">Iron-sulfur</keyword>
<dbReference type="Pfam" id="PF00266">
    <property type="entry name" value="Aminotran_5"/>
    <property type="match status" value="1"/>
</dbReference>
<dbReference type="FunFam" id="3.40.640.10:FF:000084">
    <property type="entry name" value="IscS-like cysteine desulfurase"/>
    <property type="match status" value="1"/>
</dbReference>
<evidence type="ECO:0000313" key="13">
    <source>
        <dbReference type="Proteomes" id="UP000779809"/>
    </source>
</evidence>
<evidence type="ECO:0000256" key="8">
    <source>
        <dbReference type="ARBA" id="ARBA00023004"/>
    </source>
</evidence>
<dbReference type="InterPro" id="IPR015422">
    <property type="entry name" value="PyrdxlP-dep_Trfase_small"/>
</dbReference>
<reference evidence="12" key="1">
    <citation type="submission" date="2020-07" db="EMBL/GenBank/DDBJ databases">
        <title>Huge and variable diversity of episymbiotic CPR bacteria and DPANN archaea in groundwater ecosystems.</title>
        <authorList>
            <person name="He C.Y."/>
            <person name="Keren R."/>
            <person name="Whittaker M."/>
            <person name="Farag I.F."/>
            <person name="Doudna J."/>
            <person name="Cate J.H.D."/>
            <person name="Banfield J.F."/>
        </authorList>
    </citation>
    <scope>NUCLEOTIDE SEQUENCE</scope>
    <source>
        <strain evidence="12">NC_groundwater_580_Pr5_B-0.1um_64_19</strain>
    </source>
</reference>
<keyword evidence="6" id="KW-0479">Metal-binding</keyword>
<feature type="domain" description="Aminotransferase class V" evidence="11">
    <location>
        <begin position="4"/>
        <end position="362"/>
    </location>
</feature>
<dbReference type="EMBL" id="JACPNR010000004">
    <property type="protein sequence ID" value="MBI2677807.1"/>
    <property type="molecule type" value="Genomic_DNA"/>
</dbReference>
<dbReference type="InterPro" id="IPR000192">
    <property type="entry name" value="Aminotrans_V_dom"/>
</dbReference>
<evidence type="ECO:0000256" key="1">
    <source>
        <dbReference type="ARBA" id="ARBA00001933"/>
    </source>
</evidence>
<evidence type="ECO:0000256" key="7">
    <source>
        <dbReference type="ARBA" id="ARBA00022898"/>
    </source>
</evidence>
<dbReference type="Gene3D" id="3.90.1150.10">
    <property type="entry name" value="Aspartate Aminotransferase, domain 1"/>
    <property type="match status" value="1"/>
</dbReference>
<dbReference type="GO" id="GO:0031071">
    <property type="term" value="F:cysteine desulfurase activity"/>
    <property type="evidence" value="ECO:0007669"/>
    <property type="project" value="UniProtKB-EC"/>
</dbReference>
<dbReference type="GO" id="GO:0046872">
    <property type="term" value="F:metal ion binding"/>
    <property type="evidence" value="ECO:0007669"/>
    <property type="project" value="UniProtKB-KW"/>
</dbReference>
<comment type="caution">
    <text evidence="12">The sequence shown here is derived from an EMBL/GenBank/DDBJ whole genome shotgun (WGS) entry which is preliminary data.</text>
</comment>
<comment type="function">
    <text evidence="2">Catalyzes the removal of elemental sulfur atoms from cysteine to produce alanine. Seems to participate in the biosynthesis of the nitrogenase metalloclusters by providing the inorganic sulfur required for the Fe-S core formation.</text>
</comment>